<protein>
    <recommendedName>
        <fullName evidence="2">Phage protein</fullName>
    </recommendedName>
</protein>
<sequence>MKFKKKPVVIDAIHWLYGVTPEAELRKFCEGNLGKIRMARHSGAVAEAEICTFEDGVTLTVKHIATSGDYIIKGVQGEFYACKPDIFELTYEQV</sequence>
<accession>A0A6J5KSW8</accession>
<proteinExistence type="predicted"/>
<name>A0A6J5KSW8_9CAUD</name>
<evidence type="ECO:0000313" key="1">
    <source>
        <dbReference type="EMBL" id="CAB4125564.1"/>
    </source>
</evidence>
<organism evidence="1">
    <name type="scientific">uncultured Caudovirales phage</name>
    <dbReference type="NCBI Taxonomy" id="2100421"/>
    <lineage>
        <taxon>Viruses</taxon>
        <taxon>Duplodnaviria</taxon>
        <taxon>Heunggongvirae</taxon>
        <taxon>Uroviricota</taxon>
        <taxon>Caudoviricetes</taxon>
        <taxon>Peduoviridae</taxon>
        <taxon>Maltschvirus</taxon>
        <taxon>Maltschvirus maltsch</taxon>
    </lineage>
</organism>
<reference evidence="1" key="1">
    <citation type="submission" date="2020-04" db="EMBL/GenBank/DDBJ databases">
        <authorList>
            <person name="Chiriac C."/>
            <person name="Salcher M."/>
            <person name="Ghai R."/>
            <person name="Kavagutti S V."/>
        </authorList>
    </citation>
    <scope>NUCLEOTIDE SEQUENCE</scope>
</reference>
<evidence type="ECO:0008006" key="2">
    <source>
        <dbReference type="Google" id="ProtNLM"/>
    </source>
</evidence>
<gene>
    <name evidence="1" type="ORF">UFOVP58_170</name>
</gene>
<dbReference type="EMBL" id="LR796186">
    <property type="protein sequence ID" value="CAB4125564.1"/>
    <property type="molecule type" value="Genomic_DNA"/>
</dbReference>